<evidence type="ECO:0000256" key="3">
    <source>
        <dbReference type="ARBA" id="ARBA00022516"/>
    </source>
</evidence>
<evidence type="ECO:0000256" key="6">
    <source>
        <dbReference type="ARBA" id="ARBA00022946"/>
    </source>
</evidence>
<keyword evidence="8" id="KW-0443">Lipid metabolism</keyword>
<dbReference type="SUPFAM" id="SSF51735">
    <property type="entry name" value="NAD(P)-binding Rossmann-fold domains"/>
    <property type="match status" value="1"/>
</dbReference>
<dbReference type="CDD" id="cd08290">
    <property type="entry name" value="ETR"/>
    <property type="match status" value="1"/>
</dbReference>
<comment type="subcellular location">
    <subcellularLocation>
        <location evidence="1">Mitochondrion</location>
    </subcellularLocation>
</comment>
<dbReference type="EMBL" id="QEAP01000076">
    <property type="protein sequence ID" value="TPX75581.1"/>
    <property type="molecule type" value="Genomic_DNA"/>
</dbReference>
<dbReference type="InterPro" id="IPR051034">
    <property type="entry name" value="Mito_Enoyl-ACP_Reductase"/>
</dbReference>
<dbReference type="EC" id="1.3.1.104" evidence="11"/>
<dbReference type="STRING" id="246404.A0A507FGR4"/>
<keyword evidence="10" id="KW-0275">Fatty acid biosynthesis</keyword>
<evidence type="ECO:0000313" key="16">
    <source>
        <dbReference type="Proteomes" id="UP000320333"/>
    </source>
</evidence>
<dbReference type="InterPro" id="IPR013149">
    <property type="entry name" value="ADH-like_C"/>
</dbReference>
<comment type="catalytic activity">
    <reaction evidence="12">
        <text>a 2,3-saturated acyl-[ACP] + NADP(+) = a (2E)-enoyl-[ACP] + NADPH + H(+)</text>
        <dbReference type="Rhea" id="RHEA:22564"/>
        <dbReference type="Rhea" id="RHEA-COMP:9925"/>
        <dbReference type="Rhea" id="RHEA-COMP:9926"/>
        <dbReference type="ChEBI" id="CHEBI:15378"/>
        <dbReference type="ChEBI" id="CHEBI:57783"/>
        <dbReference type="ChEBI" id="CHEBI:58349"/>
        <dbReference type="ChEBI" id="CHEBI:78784"/>
        <dbReference type="ChEBI" id="CHEBI:78785"/>
        <dbReference type="EC" id="1.3.1.104"/>
    </reaction>
</comment>
<evidence type="ECO:0000256" key="1">
    <source>
        <dbReference type="ARBA" id="ARBA00004173"/>
    </source>
</evidence>
<dbReference type="GO" id="GO:0006633">
    <property type="term" value="P:fatty acid biosynthetic process"/>
    <property type="evidence" value="ECO:0007669"/>
    <property type="project" value="UniProtKB-KW"/>
</dbReference>
<gene>
    <name evidence="15" type="ORF">CcCBS67573_g03156</name>
</gene>
<keyword evidence="16" id="KW-1185">Reference proteome</keyword>
<name>A0A507FGR4_9FUNG</name>
<evidence type="ECO:0000256" key="4">
    <source>
        <dbReference type="ARBA" id="ARBA00022832"/>
    </source>
</evidence>
<evidence type="ECO:0000256" key="7">
    <source>
        <dbReference type="ARBA" id="ARBA00023002"/>
    </source>
</evidence>
<keyword evidence="6" id="KW-0809">Transit peptide</keyword>
<dbReference type="GO" id="GO:0141148">
    <property type="term" value="F:enoyl-[acyl-carrier-protein] reductase (NADPH) activity"/>
    <property type="evidence" value="ECO:0007669"/>
    <property type="project" value="UniProtKB-EC"/>
</dbReference>
<evidence type="ECO:0000256" key="13">
    <source>
        <dbReference type="SAM" id="MobiDB-lite"/>
    </source>
</evidence>
<evidence type="ECO:0000256" key="12">
    <source>
        <dbReference type="ARBA" id="ARBA00048843"/>
    </source>
</evidence>
<comment type="caution">
    <text evidence="15">The sequence shown here is derived from an EMBL/GenBank/DDBJ whole genome shotgun (WGS) entry which is preliminary data.</text>
</comment>
<dbReference type="InterPro" id="IPR036291">
    <property type="entry name" value="NAD(P)-bd_dom_sf"/>
</dbReference>
<dbReference type="PANTHER" id="PTHR43981">
    <property type="entry name" value="ENOYL-[ACYL-CARRIER-PROTEIN] REDUCTASE, MITOCHONDRIAL"/>
    <property type="match status" value="1"/>
</dbReference>
<comment type="similarity">
    <text evidence="2">Belongs to the zinc-containing alcohol dehydrogenase family. Quinone oxidoreductase subfamily.</text>
</comment>
<dbReference type="Pfam" id="PF08240">
    <property type="entry name" value="ADH_N"/>
    <property type="match status" value="1"/>
</dbReference>
<dbReference type="Gene3D" id="3.40.50.720">
    <property type="entry name" value="NAD(P)-binding Rossmann-like Domain"/>
    <property type="match status" value="1"/>
</dbReference>
<accession>A0A507FGR4</accession>
<evidence type="ECO:0000256" key="2">
    <source>
        <dbReference type="ARBA" id="ARBA00010371"/>
    </source>
</evidence>
<evidence type="ECO:0000256" key="8">
    <source>
        <dbReference type="ARBA" id="ARBA00023098"/>
    </source>
</evidence>
<evidence type="ECO:0000256" key="9">
    <source>
        <dbReference type="ARBA" id="ARBA00023128"/>
    </source>
</evidence>
<feature type="domain" description="Enoyl reductase (ER)" evidence="14">
    <location>
        <begin position="16"/>
        <end position="375"/>
    </location>
</feature>
<feature type="compositionally biased region" description="Polar residues" evidence="13">
    <location>
        <begin position="198"/>
        <end position="213"/>
    </location>
</feature>
<evidence type="ECO:0000256" key="10">
    <source>
        <dbReference type="ARBA" id="ARBA00023160"/>
    </source>
</evidence>
<dbReference type="Pfam" id="PF00107">
    <property type="entry name" value="ADH_zinc_N"/>
    <property type="match status" value="1"/>
</dbReference>
<dbReference type="SUPFAM" id="SSF50129">
    <property type="entry name" value="GroES-like"/>
    <property type="match status" value="1"/>
</dbReference>
<dbReference type="Gene3D" id="3.90.180.10">
    <property type="entry name" value="Medium-chain alcohol dehydrogenases, catalytic domain"/>
    <property type="match status" value="1"/>
</dbReference>
<evidence type="ECO:0000256" key="11">
    <source>
        <dbReference type="ARBA" id="ARBA00038963"/>
    </source>
</evidence>
<keyword evidence="7" id="KW-0560">Oxidoreductase</keyword>
<keyword evidence="3" id="KW-0444">Lipid biosynthesis</keyword>
<dbReference type="SMART" id="SM00829">
    <property type="entry name" value="PKS_ER"/>
    <property type="match status" value="1"/>
</dbReference>
<dbReference type="GO" id="GO:0005739">
    <property type="term" value="C:mitochondrion"/>
    <property type="evidence" value="ECO:0007669"/>
    <property type="project" value="UniProtKB-SubCell"/>
</dbReference>
<feature type="region of interest" description="Disordered" evidence="13">
    <location>
        <begin position="198"/>
        <end position="221"/>
    </location>
</feature>
<keyword evidence="9" id="KW-0496">Mitochondrion</keyword>
<organism evidence="15 16">
    <name type="scientific">Chytriomyces confervae</name>
    <dbReference type="NCBI Taxonomy" id="246404"/>
    <lineage>
        <taxon>Eukaryota</taxon>
        <taxon>Fungi</taxon>
        <taxon>Fungi incertae sedis</taxon>
        <taxon>Chytridiomycota</taxon>
        <taxon>Chytridiomycota incertae sedis</taxon>
        <taxon>Chytridiomycetes</taxon>
        <taxon>Chytridiales</taxon>
        <taxon>Chytriomycetaceae</taxon>
        <taxon>Chytriomyces</taxon>
    </lineage>
</organism>
<dbReference type="InterPro" id="IPR020843">
    <property type="entry name" value="ER"/>
</dbReference>
<reference evidence="15 16" key="1">
    <citation type="journal article" date="2019" name="Sci. Rep.">
        <title>Comparative genomics of chytrid fungi reveal insights into the obligate biotrophic and pathogenic lifestyle of Synchytrium endobioticum.</title>
        <authorList>
            <person name="van de Vossenberg B.T.L.H."/>
            <person name="Warris S."/>
            <person name="Nguyen H.D.T."/>
            <person name="van Gent-Pelzer M.P.E."/>
            <person name="Joly D.L."/>
            <person name="van de Geest H.C."/>
            <person name="Bonants P.J.M."/>
            <person name="Smith D.S."/>
            <person name="Levesque C.A."/>
            <person name="van der Lee T.A.J."/>
        </authorList>
    </citation>
    <scope>NUCLEOTIDE SEQUENCE [LARGE SCALE GENOMIC DNA]</scope>
    <source>
        <strain evidence="15 16">CBS 675.73</strain>
    </source>
</reference>
<dbReference type="InterPro" id="IPR011032">
    <property type="entry name" value="GroES-like_sf"/>
</dbReference>
<keyword evidence="4" id="KW-0276">Fatty acid metabolism</keyword>
<dbReference type="AlphaFoldDB" id="A0A507FGR4"/>
<dbReference type="PANTHER" id="PTHR43981:SF2">
    <property type="entry name" value="ENOYL-[ACYL-CARRIER-PROTEIN] REDUCTASE, MITOCHONDRIAL"/>
    <property type="match status" value="1"/>
</dbReference>
<evidence type="ECO:0000256" key="5">
    <source>
        <dbReference type="ARBA" id="ARBA00022857"/>
    </source>
</evidence>
<keyword evidence="5" id="KW-0521">NADP</keyword>
<dbReference type="InterPro" id="IPR013154">
    <property type="entry name" value="ADH-like_N"/>
</dbReference>
<proteinExistence type="inferred from homology"/>
<sequence>MRPISSSLSIGFSKHGAPESSLALQRTLLSSRRDAVTVRFRLSPVNPADINQIQGTYPILPKLQPNLLQNDSETPFAICGNEGVAEIISVGENVDTSGKDWIKVGSRVVMKSTGAGTWSQYAVMDPSNLIPMNHTGVSDLTAATIMVNPCTAYRMLRDFEDLKPGDTVIQNGANSAVGQAVIQIAKSRNLKTINIIRGTTATTPRNSTTKSATPSPPRPDLDALKSRLTALGADMVVTEEELRADRSIQQHLKSSSTIKLGLNCVGGKSAASIARWLQPGASLVTYGGMSKQPVEIPTSLLIFNDLKVKGFWMTRWNELAASKAELEVEREAMIRELCRLSAAGLLATPDCEIVDVAGDGPDSLEIVKRAVDVAMRGGSGKKQVFRFL</sequence>
<protein>
    <recommendedName>
        <fullName evidence="11">enoyl-[acyl-carrier-protein] reductase</fullName>
        <ecNumber evidence="11">1.3.1.104</ecNumber>
    </recommendedName>
</protein>
<evidence type="ECO:0000313" key="15">
    <source>
        <dbReference type="EMBL" id="TPX75581.1"/>
    </source>
</evidence>
<dbReference type="Proteomes" id="UP000320333">
    <property type="component" value="Unassembled WGS sequence"/>
</dbReference>
<evidence type="ECO:0000259" key="14">
    <source>
        <dbReference type="SMART" id="SM00829"/>
    </source>
</evidence>
<dbReference type="OrthoDB" id="7482721at2759"/>